<accession>A0AAN9ELQ2</accession>
<comment type="caution">
    <text evidence="1">The sequence shown here is derived from an EMBL/GenBank/DDBJ whole genome shotgun (WGS) entry which is preliminary data.</text>
</comment>
<dbReference type="Proteomes" id="UP001372338">
    <property type="component" value="Unassembled WGS sequence"/>
</dbReference>
<sequence length="175" mass="20175">MWHEKIWQLSVVGIIWFACGSRKAFWSKLGYRTSQRVTEFAFGKWFFRIGVSACPNRGWVSVRKDAGRPSFVPHTNSNNDIKDEWFKVVCKPGERFFFESEDGNLNLCPGLTGHTNSIVRQPRDMYALSFHTLTNKERAPIGFIDDQAVAMAIISRSPKKSPHTIHKKIFDFFSK</sequence>
<evidence type="ECO:0000313" key="1">
    <source>
        <dbReference type="EMBL" id="KAK7256203.1"/>
    </source>
</evidence>
<dbReference type="PROSITE" id="PS51257">
    <property type="entry name" value="PROKAR_LIPOPROTEIN"/>
    <property type="match status" value="1"/>
</dbReference>
<reference evidence="1 2" key="1">
    <citation type="submission" date="2024-01" db="EMBL/GenBank/DDBJ databases">
        <title>The genomes of 5 underutilized Papilionoideae crops provide insights into root nodulation and disease resistanc.</title>
        <authorList>
            <person name="Yuan L."/>
        </authorList>
    </citation>
    <scope>NUCLEOTIDE SEQUENCE [LARGE SCALE GENOMIC DNA]</scope>
    <source>
        <strain evidence="1">ZHUSHIDOU_FW_LH</strain>
        <tissue evidence="1">Leaf</tissue>
    </source>
</reference>
<keyword evidence="2" id="KW-1185">Reference proteome</keyword>
<evidence type="ECO:0000313" key="2">
    <source>
        <dbReference type="Proteomes" id="UP001372338"/>
    </source>
</evidence>
<dbReference type="EMBL" id="JAYWIO010000006">
    <property type="protein sequence ID" value="KAK7256203.1"/>
    <property type="molecule type" value="Genomic_DNA"/>
</dbReference>
<organism evidence="1 2">
    <name type="scientific">Crotalaria pallida</name>
    <name type="common">Smooth rattlebox</name>
    <name type="synonym">Crotalaria striata</name>
    <dbReference type="NCBI Taxonomy" id="3830"/>
    <lineage>
        <taxon>Eukaryota</taxon>
        <taxon>Viridiplantae</taxon>
        <taxon>Streptophyta</taxon>
        <taxon>Embryophyta</taxon>
        <taxon>Tracheophyta</taxon>
        <taxon>Spermatophyta</taxon>
        <taxon>Magnoliopsida</taxon>
        <taxon>eudicotyledons</taxon>
        <taxon>Gunneridae</taxon>
        <taxon>Pentapetalae</taxon>
        <taxon>rosids</taxon>
        <taxon>fabids</taxon>
        <taxon>Fabales</taxon>
        <taxon>Fabaceae</taxon>
        <taxon>Papilionoideae</taxon>
        <taxon>50 kb inversion clade</taxon>
        <taxon>genistoids sensu lato</taxon>
        <taxon>core genistoids</taxon>
        <taxon>Crotalarieae</taxon>
        <taxon>Crotalaria</taxon>
    </lineage>
</organism>
<protein>
    <submittedName>
        <fullName evidence="1">Uncharacterized protein</fullName>
    </submittedName>
</protein>
<name>A0AAN9ELQ2_CROPI</name>
<dbReference type="AlphaFoldDB" id="A0AAN9ELQ2"/>
<gene>
    <name evidence="1" type="ORF">RIF29_29641</name>
</gene>
<proteinExistence type="predicted"/>